<dbReference type="PANTHER" id="PTHR11801">
    <property type="entry name" value="SIGNAL TRANSDUCER AND ACTIVATOR OF TRANSCRIPTION"/>
    <property type="match status" value="1"/>
</dbReference>
<keyword evidence="4" id="KW-1185">Reference proteome</keyword>
<evidence type="ECO:0000259" key="2">
    <source>
        <dbReference type="Pfam" id="PF02865"/>
    </source>
</evidence>
<dbReference type="InterPro" id="IPR001217">
    <property type="entry name" value="STAT"/>
</dbReference>
<evidence type="ECO:0000313" key="4">
    <source>
        <dbReference type="Proteomes" id="UP000694402"/>
    </source>
</evidence>
<feature type="domain" description="STAT transcription factor protein interaction" evidence="2">
    <location>
        <begin position="2"/>
        <end position="43"/>
    </location>
</feature>
<dbReference type="Gene3D" id="1.10.532.10">
    <property type="entry name" value="STAT transcription factor, N-terminal domain"/>
    <property type="match status" value="1"/>
</dbReference>
<dbReference type="GO" id="GO:0003700">
    <property type="term" value="F:DNA-binding transcription factor activity"/>
    <property type="evidence" value="ECO:0007669"/>
    <property type="project" value="InterPro"/>
</dbReference>
<gene>
    <name evidence="3" type="primary">STAT1</name>
</gene>
<proteinExistence type="predicted"/>
<dbReference type="InterPro" id="IPR036535">
    <property type="entry name" value="STAT_N_sf"/>
</dbReference>
<name>A0AAZ3PTV4_ONCTS</name>
<reference evidence="3" key="3">
    <citation type="submission" date="2025-09" db="UniProtKB">
        <authorList>
            <consortium name="Ensembl"/>
        </authorList>
    </citation>
    <scope>IDENTIFICATION</scope>
</reference>
<dbReference type="Pfam" id="PF02865">
    <property type="entry name" value="STAT_int"/>
    <property type="match status" value="1"/>
</dbReference>
<dbReference type="GO" id="GO:0007165">
    <property type="term" value="P:signal transduction"/>
    <property type="evidence" value="ECO:0007669"/>
    <property type="project" value="InterPro"/>
</dbReference>
<organism evidence="3 4">
    <name type="scientific">Oncorhynchus tshawytscha</name>
    <name type="common">Chinook salmon</name>
    <name type="synonym">Salmo tshawytscha</name>
    <dbReference type="NCBI Taxonomy" id="74940"/>
    <lineage>
        <taxon>Eukaryota</taxon>
        <taxon>Metazoa</taxon>
        <taxon>Chordata</taxon>
        <taxon>Craniata</taxon>
        <taxon>Vertebrata</taxon>
        <taxon>Euteleostomi</taxon>
        <taxon>Actinopterygii</taxon>
        <taxon>Neopterygii</taxon>
        <taxon>Teleostei</taxon>
        <taxon>Protacanthopterygii</taxon>
        <taxon>Salmoniformes</taxon>
        <taxon>Salmonidae</taxon>
        <taxon>Salmoninae</taxon>
        <taxon>Oncorhynchus</taxon>
    </lineage>
</organism>
<accession>A0AAZ3PTV4</accession>
<protein>
    <recommendedName>
        <fullName evidence="2">STAT transcription factor protein interaction domain-containing protein</fullName>
    </recommendedName>
</protein>
<dbReference type="Ensembl" id="ENSOTST00005160359.1">
    <property type="protein sequence ID" value="ENSOTSP00005119710.1"/>
    <property type="gene ID" value="ENSOTSG00005015246.2"/>
</dbReference>
<dbReference type="AlphaFoldDB" id="A0AAZ3PTV4"/>
<keyword evidence="1" id="KW-0727">SH2 domain</keyword>
<sequence length="43" mass="5377">MAQWIQLQKLDSKYLEQLDQLYDDTFPMEIRQYLSAWIESHDW</sequence>
<evidence type="ECO:0000256" key="1">
    <source>
        <dbReference type="ARBA" id="ARBA00022999"/>
    </source>
</evidence>
<dbReference type="Proteomes" id="UP000694402">
    <property type="component" value="Unassembled WGS sequence"/>
</dbReference>
<reference evidence="3" key="2">
    <citation type="submission" date="2025-08" db="UniProtKB">
        <authorList>
            <consortium name="Ensembl"/>
        </authorList>
    </citation>
    <scope>IDENTIFICATION</scope>
</reference>
<reference evidence="4" key="1">
    <citation type="journal article" date="2018" name="PLoS ONE">
        <title>Chinook salmon (Oncorhynchus tshawytscha) genome and transcriptome.</title>
        <authorList>
            <person name="Christensen K.A."/>
            <person name="Leong J.S."/>
            <person name="Sakhrani D."/>
            <person name="Biagi C.A."/>
            <person name="Minkley D.R."/>
            <person name="Withler R.E."/>
            <person name="Rondeau E.B."/>
            <person name="Koop B.F."/>
            <person name="Devlin R.H."/>
        </authorList>
    </citation>
    <scope>NUCLEOTIDE SEQUENCE [LARGE SCALE GENOMIC DNA]</scope>
</reference>
<dbReference type="GeneTree" id="ENSGT01050000244905"/>
<evidence type="ECO:0000313" key="3">
    <source>
        <dbReference type="Ensembl" id="ENSOTSP00005119710.1"/>
    </source>
</evidence>
<dbReference type="InterPro" id="IPR013799">
    <property type="entry name" value="STAT_TF_prot_interaction"/>
</dbReference>
<dbReference type="SUPFAM" id="SSF48092">
    <property type="entry name" value="Transcription factor STAT-4 N-domain"/>
    <property type="match status" value="1"/>
</dbReference>